<keyword evidence="1" id="KW-0812">Transmembrane</keyword>
<protein>
    <submittedName>
        <fullName evidence="2">Uncharacterized protein</fullName>
    </submittedName>
</protein>
<sequence>MITTTNESRGSIRRWGPVALHHLVKLYLEPEGLGLLVEHQQMRLMHSNIRLAKANLGILLLLQTLMGDSGLGGLMLAGTAKPFIFLRVMMVFALRHKLLLYILLLLN</sequence>
<keyword evidence="1" id="KW-0472">Membrane</keyword>
<keyword evidence="1" id="KW-1133">Transmembrane helix</keyword>
<dbReference type="AlphaFoldDB" id="A0A9P7DAI4"/>
<keyword evidence="3" id="KW-1185">Reference proteome</keyword>
<dbReference type="GeneID" id="64594719"/>
<gene>
    <name evidence="2" type="ORF">HD556DRAFT_1314573</name>
</gene>
<feature type="transmembrane region" description="Helical" evidence="1">
    <location>
        <begin position="54"/>
        <end position="78"/>
    </location>
</feature>
<dbReference type="RefSeq" id="XP_041152512.1">
    <property type="nucleotide sequence ID" value="XM_041300955.1"/>
</dbReference>
<evidence type="ECO:0000313" key="3">
    <source>
        <dbReference type="Proteomes" id="UP000719766"/>
    </source>
</evidence>
<organism evidence="2 3">
    <name type="scientific">Suillus plorans</name>
    <dbReference type="NCBI Taxonomy" id="116603"/>
    <lineage>
        <taxon>Eukaryota</taxon>
        <taxon>Fungi</taxon>
        <taxon>Dikarya</taxon>
        <taxon>Basidiomycota</taxon>
        <taxon>Agaricomycotina</taxon>
        <taxon>Agaricomycetes</taxon>
        <taxon>Agaricomycetidae</taxon>
        <taxon>Boletales</taxon>
        <taxon>Suillineae</taxon>
        <taxon>Suillaceae</taxon>
        <taxon>Suillus</taxon>
    </lineage>
</organism>
<evidence type="ECO:0000256" key="1">
    <source>
        <dbReference type="SAM" id="Phobius"/>
    </source>
</evidence>
<evidence type="ECO:0000313" key="2">
    <source>
        <dbReference type="EMBL" id="KAG1785027.1"/>
    </source>
</evidence>
<feature type="transmembrane region" description="Helical" evidence="1">
    <location>
        <begin position="84"/>
        <end position="106"/>
    </location>
</feature>
<dbReference type="Proteomes" id="UP000719766">
    <property type="component" value="Unassembled WGS sequence"/>
</dbReference>
<reference evidence="2" key="1">
    <citation type="journal article" date="2020" name="New Phytol.">
        <title>Comparative genomics reveals dynamic genome evolution in host specialist ectomycorrhizal fungi.</title>
        <authorList>
            <person name="Lofgren L.A."/>
            <person name="Nguyen N.H."/>
            <person name="Vilgalys R."/>
            <person name="Ruytinx J."/>
            <person name="Liao H.L."/>
            <person name="Branco S."/>
            <person name="Kuo A."/>
            <person name="LaButti K."/>
            <person name="Lipzen A."/>
            <person name="Andreopoulos W."/>
            <person name="Pangilinan J."/>
            <person name="Riley R."/>
            <person name="Hundley H."/>
            <person name="Na H."/>
            <person name="Barry K."/>
            <person name="Grigoriev I.V."/>
            <person name="Stajich J.E."/>
            <person name="Kennedy P.G."/>
        </authorList>
    </citation>
    <scope>NUCLEOTIDE SEQUENCE</scope>
    <source>
        <strain evidence="2">S12</strain>
    </source>
</reference>
<dbReference type="EMBL" id="JABBWE010000121">
    <property type="protein sequence ID" value="KAG1785027.1"/>
    <property type="molecule type" value="Genomic_DNA"/>
</dbReference>
<comment type="caution">
    <text evidence="2">The sequence shown here is derived from an EMBL/GenBank/DDBJ whole genome shotgun (WGS) entry which is preliminary data.</text>
</comment>
<name>A0A9P7DAI4_9AGAM</name>
<proteinExistence type="predicted"/>
<accession>A0A9P7DAI4</accession>